<gene>
    <name evidence="1" type="ORF">ACJIZ3_001855</name>
</gene>
<dbReference type="EMBL" id="JBJXBP010000002">
    <property type="protein sequence ID" value="KAL3844452.1"/>
    <property type="molecule type" value="Genomic_DNA"/>
</dbReference>
<comment type="caution">
    <text evidence="1">The sequence shown here is derived from an EMBL/GenBank/DDBJ whole genome shotgun (WGS) entry which is preliminary data.</text>
</comment>
<proteinExistence type="predicted"/>
<keyword evidence="2" id="KW-1185">Reference proteome</keyword>
<evidence type="ECO:0000313" key="1">
    <source>
        <dbReference type="EMBL" id="KAL3844452.1"/>
    </source>
</evidence>
<dbReference type="Proteomes" id="UP001634393">
    <property type="component" value="Unassembled WGS sequence"/>
</dbReference>
<sequence length="66" mass="7796">MSLTRTEETTPYDIIWLHRHVLYEVKGFIDHATSAHEINHATVVLHSWLYPVLQSHSIKIFHTLFN</sequence>
<reference evidence="1 2" key="1">
    <citation type="submission" date="2024-12" db="EMBL/GenBank/DDBJ databases">
        <title>The unique morphological basis and parallel evolutionary history of personate flowers in Penstemon.</title>
        <authorList>
            <person name="Depatie T.H."/>
            <person name="Wessinger C.A."/>
        </authorList>
    </citation>
    <scope>NUCLEOTIDE SEQUENCE [LARGE SCALE GENOMIC DNA]</scope>
    <source>
        <strain evidence="1">WTNN_2</strain>
        <tissue evidence="1">Leaf</tissue>
    </source>
</reference>
<name>A0ABD3U5V6_9LAMI</name>
<protein>
    <submittedName>
        <fullName evidence="1">Uncharacterized protein</fullName>
    </submittedName>
</protein>
<evidence type="ECO:0000313" key="2">
    <source>
        <dbReference type="Proteomes" id="UP001634393"/>
    </source>
</evidence>
<accession>A0ABD3U5V6</accession>
<organism evidence="1 2">
    <name type="scientific">Penstemon smallii</name>
    <dbReference type="NCBI Taxonomy" id="265156"/>
    <lineage>
        <taxon>Eukaryota</taxon>
        <taxon>Viridiplantae</taxon>
        <taxon>Streptophyta</taxon>
        <taxon>Embryophyta</taxon>
        <taxon>Tracheophyta</taxon>
        <taxon>Spermatophyta</taxon>
        <taxon>Magnoliopsida</taxon>
        <taxon>eudicotyledons</taxon>
        <taxon>Gunneridae</taxon>
        <taxon>Pentapetalae</taxon>
        <taxon>asterids</taxon>
        <taxon>lamiids</taxon>
        <taxon>Lamiales</taxon>
        <taxon>Plantaginaceae</taxon>
        <taxon>Cheloneae</taxon>
        <taxon>Penstemon</taxon>
    </lineage>
</organism>
<dbReference type="AlphaFoldDB" id="A0ABD3U5V6"/>